<keyword evidence="6" id="KW-0812">Transmembrane</keyword>
<protein>
    <recommendedName>
        <fullName evidence="7">Protein kinase domain-containing protein</fullName>
    </recommendedName>
</protein>
<dbReference type="InterPro" id="IPR011009">
    <property type="entry name" value="Kinase-like_dom_sf"/>
</dbReference>
<keyword evidence="6" id="KW-1133">Transmembrane helix</keyword>
<keyword evidence="1" id="KW-0723">Serine/threonine-protein kinase</keyword>
<dbReference type="PANTHER" id="PTHR43289:SF34">
    <property type="entry name" value="SERINE_THREONINE-PROTEIN KINASE YBDM-RELATED"/>
    <property type="match status" value="1"/>
</dbReference>
<dbReference type="PROSITE" id="PS50293">
    <property type="entry name" value="TPR_REGION"/>
    <property type="match status" value="1"/>
</dbReference>
<dbReference type="PROSITE" id="PS50011">
    <property type="entry name" value="PROTEIN_KINASE_DOM"/>
    <property type="match status" value="1"/>
</dbReference>
<comment type="caution">
    <text evidence="8">The sequence shown here is derived from an EMBL/GenBank/DDBJ whole genome shotgun (WGS) entry which is preliminary data.</text>
</comment>
<dbReference type="GO" id="GO:0004674">
    <property type="term" value="F:protein serine/threonine kinase activity"/>
    <property type="evidence" value="ECO:0007669"/>
    <property type="project" value="UniProtKB-KW"/>
</dbReference>
<keyword evidence="3" id="KW-0547">Nucleotide-binding</keyword>
<dbReference type="Pfam" id="PF14559">
    <property type="entry name" value="TPR_19"/>
    <property type="match status" value="2"/>
</dbReference>
<evidence type="ECO:0000256" key="2">
    <source>
        <dbReference type="ARBA" id="ARBA00022679"/>
    </source>
</evidence>
<dbReference type="InterPro" id="IPR000719">
    <property type="entry name" value="Prot_kinase_dom"/>
</dbReference>
<dbReference type="Gene3D" id="3.30.200.20">
    <property type="entry name" value="Phosphorylase Kinase, domain 1"/>
    <property type="match status" value="1"/>
</dbReference>
<dbReference type="CDD" id="cd14014">
    <property type="entry name" value="STKc_PknB_like"/>
    <property type="match status" value="1"/>
</dbReference>
<dbReference type="PROSITE" id="PS00108">
    <property type="entry name" value="PROTEIN_KINASE_ST"/>
    <property type="match status" value="1"/>
</dbReference>
<evidence type="ECO:0000256" key="1">
    <source>
        <dbReference type="ARBA" id="ARBA00022527"/>
    </source>
</evidence>
<dbReference type="AlphaFoldDB" id="A0A0F9KN86"/>
<dbReference type="InterPro" id="IPR019734">
    <property type="entry name" value="TPR_rpt"/>
</dbReference>
<keyword evidence="5" id="KW-0067">ATP-binding</keyword>
<keyword evidence="4" id="KW-0418">Kinase</keyword>
<keyword evidence="6" id="KW-0472">Membrane</keyword>
<evidence type="ECO:0000256" key="6">
    <source>
        <dbReference type="SAM" id="Phobius"/>
    </source>
</evidence>
<dbReference type="PROSITE" id="PS50005">
    <property type="entry name" value="TPR"/>
    <property type="match status" value="3"/>
</dbReference>
<evidence type="ECO:0000313" key="8">
    <source>
        <dbReference type="EMBL" id="KKM83584.1"/>
    </source>
</evidence>
<organism evidence="8">
    <name type="scientific">marine sediment metagenome</name>
    <dbReference type="NCBI Taxonomy" id="412755"/>
    <lineage>
        <taxon>unclassified sequences</taxon>
        <taxon>metagenomes</taxon>
        <taxon>ecological metagenomes</taxon>
    </lineage>
</organism>
<dbReference type="Gene3D" id="1.10.510.10">
    <property type="entry name" value="Transferase(Phosphotransferase) domain 1"/>
    <property type="match status" value="1"/>
</dbReference>
<gene>
    <name evidence="8" type="ORF">LCGC14_1307900</name>
</gene>
<dbReference type="Pfam" id="PF00069">
    <property type="entry name" value="Pkinase"/>
    <property type="match status" value="1"/>
</dbReference>
<dbReference type="SUPFAM" id="SSF48452">
    <property type="entry name" value="TPR-like"/>
    <property type="match status" value="2"/>
</dbReference>
<reference evidence="8" key="1">
    <citation type="journal article" date="2015" name="Nature">
        <title>Complex archaea that bridge the gap between prokaryotes and eukaryotes.</title>
        <authorList>
            <person name="Spang A."/>
            <person name="Saw J.H."/>
            <person name="Jorgensen S.L."/>
            <person name="Zaremba-Niedzwiedzka K."/>
            <person name="Martijn J."/>
            <person name="Lind A.E."/>
            <person name="van Eijk R."/>
            <person name="Schleper C."/>
            <person name="Guy L."/>
            <person name="Ettema T.J."/>
        </authorList>
    </citation>
    <scope>NUCLEOTIDE SEQUENCE</scope>
</reference>
<dbReference type="PANTHER" id="PTHR43289">
    <property type="entry name" value="MITOGEN-ACTIVATED PROTEIN KINASE KINASE KINASE 20-RELATED"/>
    <property type="match status" value="1"/>
</dbReference>
<dbReference type="InterPro" id="IPR017441">
    <property type="entry name" value="Protein_kinase_ATP_BS"/>
</dbReference>
<dbReference type="SUPFAM" id="SSF56112">
    <property type="entry name" value="Protein kinase-like (PK-like)"/>
    <property type="match status" value="1"/>
</dbReference>
<dbReference type="Gene3D" id="1.25.40.10">
    <property type="entry name" value="Tetratricopeptide repeat domain"/>
    <property type="match status" value="2"/>
</dbReference>
<dbReference type="EMBL" id="LAZR01007691">
    <property type="protein sequence ID" value="KKM83584.1"/>
    <property type="molecule type" value="Genomic_DNA"/>
</dbReference>
<evidence type="ECO:0000256" key="3">
    <source>
        <dbReference type="ARBA" id="ARBA00022741"/>
    </source>
</evidence>
<sequence length="813" mass="94906">MLSMMTEQTPIKELNRGSTLASRYEIIEELGKGGMGNVYRVLDKKINEEIALKLIKPAIATDENIIERFRNELKFARKITHKNVCRMYDLNEEEEILYITMEYVLGDDLKNIIRMMGQLNPRKAISIAKQICEGLAEAHRLEVIHRDLKPRNIMIDKEGNARIMDFGIASCLKTKGITATGDMIGTPEYISPEQAEGKEADPRSDIYSLGIIIFEMVTGRVPFKGDTSLSIALMHKTETPPDPREFNTQIPIDLSRLILKCMEKDKEKRYQESEELFSDLNKIEKEISTKDKVIPKRKSRIGIQGKSFLTFLLPGSLLVIAIIVLGYLFLDRILETGGMKWKNSIAVLPFEDTSQNKDQGPFCEEMTMAVIIKLSSCEGLKVIPYRTMSRYKDKVKSNKEIGKELDITTILVPYLKKEKEEIHITAQLVNTNQDFVIKSFDYDEKFENVFEVQDKLSQDIADALGMPFIEERLKVLKQREPKNTEAYKYYMKGKHFDRQYQDSKRPKDFEAAVQNYGKAIEIEEDFALAYWGLGNIYQARFVNEDKWTDFELMVKNYMKAYQINQDLAEANVGLGWACFYKGDWDEAFKYYKSALELEPTNPEVNYYVAGFFEDIGLYRKAIEFYSRAIEIDPTYKEYWSVCAQSYRKIGEYERATKLLKEALEFEPGDTNFHIFYARQLIMMKKYDEAKEEIARLEKLEPDKLDIQYIRAYIFAVEGEKEKALMIIKDLDTYYFTHLISSVYSILGMKDEAIENIQEVIDKGFYKLQTYPYSYHVLIKNYFYDNLRDDPRFKEIVKKEKKKYQEKLRKYGDI</sequence>
<dbReference type="InterPro" id="IPR008271">
    <property type="entry name" value="Ser/Thr_kinase_AS"/>
</dbReference>
<evidence type="ECO:0000259" key="7">
    <source>
        <dbReference type="PROSITE" id="PS50011"/>
    </source>
</evidence>
<dbReference type="InterPro" id="IPR011990">
    <property type="entry name" value="TPR-like_helical_dom_sf"/>
</dbReference>
<evidence type="ECO:0000256" key="4">
    <source>
        <dbReference type="ARBA" id="ARBA00022777"/>
    </source>
</evidence>
<feature type="transmembrane region" description="Helical" evidence="6">
    <location>
        <begin position="308"/>
        <end position="330"/>
    </location>
</feature>
<dbReference type="Pfam" id="PF13414">
    <property type="entry name" value="TPR_11"/>
    <property type="match status" value="1"/>
</dbReference>
<dbReference type="SMART" id="SM00028">
    <property type="entry name" value="TPR"/>
    <property type="match status" value="4"/>
</dbReference>
<proteinExistence type="predicted"/>
<keyword evidence="2" id="KW-0808">Transferase</keyword>
<dbReference type="GO" id="GO:0005524">
    <property type="term" value="F:ATP binding"/>
    <property type="evidence" value="ECO:0007669"/>
    <property type="project" value="UniProtKB-KW"/>
</dbReference>
<name>A0A0F9KN86_9ZZZZ</name>
<dbReference type="FunFam" id="1.10.510.10:FF:000021">
    <property type="entry name" value="Serine/threonine protein kinase"/>
    <property type="match status" value="1"/>
</dbReference>
<dbReference type="SMART" id="SM00220">
    <property type="entry name" value="S_TKc"/>
    <property type="match status" value="1"/>
</dbReference>
<feature type="domain" description="Protein kinase" evidence="7">
    <location>
        <begin position="24"/>
        <end position="281"/>
    </location>
</feature>
<evidence type="ECO:0000256" key="5">
    <source>
        <dbReference type="ARBA" id="ARBA00022840"/>
    </source>
</evidence>
<accession>A0A0F9KN86</accession>
<dbReference type="PROSITE" id="PS00107">
    <property type="entry name" value="PROTEIN_KINASE_ATP"/>
    <property type="match status" value="1"/>
</dbReference>